<evidence type="ECO:0000313" key="2">
    <source>
        <dbReference type="EMBL" id="RFU51384.1"/>
    </source>
</evidence>
<dbReference type="RefSeq" id="WP_116877723.1">
    <property type="nucleotide sequence ID" value="NZ_CP031733.1"/>
</dbReference>
<keyword evidence="6" id="KW-1185">Reference proteome</keyword>
<dbReference type="EMBL" id="QVQY01000006">
    <property type="protein sequence ID" value="RFU51384.1"/>
    <property type="molecule type" value="Genomic_DNA"/>
</dbReference>
<dbReference type="Proteomes" id="UP000264056">
    <property type="component" value="Unassembled WGS sequence"/>
</dbReference>
<evidence type="ECO:0000313" key="6">
    <source>
        <dbReference type="Proteomes" id="UP000264056"/>
    </source>
</evidence>
<reference evidence="3 5" key="2">
    <citation type="submission" date="2018-08" db="EMBL/GenBank/DDBJ databases">
        <title>Draft genome of Streptococcus sp. nov. Z1.</title>
        <authorList>
            <person name="Tian Z."/>
        </authorList>
    </citation>
    <scope>NUCLEOTIDE SEQUENCE [LARGE SCALE GENOMIC DNA]</scope>
    <source>
        <strain evidence="3">Z1</strain>
        <strain evidence="5">Z1(2018)</strain>
    </source>
</reference>
<dbReference type="AlphaFoldDB" id="A0A372KNU4"/>
<gene>
    <name evidence="1" type="ORF">DDV21_007595</name>
    <name evidence="2" type="ORF">DDV22_03485</name>
    <name evidence="3" type="ORF">DDV23_03475</name>
</gene>
<protein>
    <submittedName>
        <fullName evidence="3">Uncharacterized protein</fullName>
    </submittedName>
</protein>
<reference evidence="1" key="4">
    <citation type="journal article" date="2019" name="Int. J. Syst. Evol. Microbiol.">
        <title>Streptococcus chenjunshii sp. nov. isolated from feces of Tibetan antelopes.</title>
        <authorList>
            <person name="Tian Z."/>
            <person name="Lu S."/>
            <person name="Jin D."/>
            <person name="Yang J."/>
            <person name="Pu J."/>
            <person name="Lai X.H."/>
            <person name="Bai X.N."/>
            <person name="Wu X.M."/>
            <person name="Li J."/>
            <person name="Wang S."/>
            <person name="Xu J."/>
        </authorList>
    </citation>
    <scope>NUCLEOTIDE SEQUENCE</scope>
    <source>
        <strain evidence="1">Z15</strain>
    </source>
</reference>
<name>A0A372KNU4_9STRE</name>
<reference evidence="2 6" key="1">
    <citation type="submission" date="2018-08" db="EMBL/GenBank/DDBJ databases">
        <title>Draft genome of Streptococcus sp .nov. Z2.</title>
        <authorList>
            <person name="Tian Z."/>
        </authorList>
    </citation>
    <scope>NUCLEOTIDE SEQUENCE [LARGE SCALE GENOMIC DNA]</scope>
    <source>
        <strain evidence="2 6">Z2</strain>
    </source>
</reference>
<accession>A0A346ND62</accession>
<sequence length="125" mass="13032">MVRYLGSDAVPAWVVADVEGGLQSMGNAFSYGKALFTDKQTRSAAWASIKTGAAEAWQNFKEDPWYQSGGVVFEVASWLIGAGEIKAGFQAAKGSKSFLSGAKAFSKAVGQSAARIPASGLQCSS</sequence>
<evidence type="ECO:0000313" key="5">
    <source>
        <dbReference type="Proteomes" id="UP000262901"/>
    </source>
</evidence>
<dbReference type="Proteomes" id="UP000246115">
    <property type="component" value="Chromosome"/>
</dbReference>
<organism evidence="3 5">
    <name type="scientific">Streptococcus chenjunshii</name>
    <dbReference type="NCBI Taxonomy" id="2173853"/>
    <lineage>
        <taxon>Bacteria</taxon>
        <taxon>Bacillati</taxon>
        <taxon>Bacillota</taxon>
        <taxon>Bacilli</taxon>
        <taxon>Lactobacillales</taxon>
        <taxon>Streptococcaceae</taxon>
        <taxon>Streptococcus</taxon>
    </lineage>
</organism>
<evidence type="ECO:0000313" key="4">
    <source>
        <dbReference type="Proteomes" id="UP000246115"/>
    </source>
</evidence>
<proteinExistence type="predicted"/>
<accession>A0A372KNU4</accession>
<dbReference type="EMBL" id="QVQZ01000005">
    <property type="protein sequence ID" value="RFU53584.1"/>
    <property type="molecule type" value="Genomic_DNA"/>
</dbReference>
<dbReference type="KEGG" id="schj:DDV21_007595"/>
<dbReference type="EMBL" id="CP031733">
    <property type="protein sequence ID" value="AXQ78957.1"/>
    <property type="molecule type" value="Genomic_DNA"/>
</dbReference>
<evidence type="ECO:0000313" key="1">
    <source>
        <dbReference type="EMBL" id="AXQ78957.1"/>
    </source>
</evidence>
<dbReference type="Proteomes" id="UP000262901">
    <property type="component" value="Unassembled WGS sequence"/>
</dbReference>
<reference evidence="4" key="3">
    <citation type="submission" date="2018-08" db="EMBL/GenBank/DDBJ databases">
        <title>Streptococcus chenjunshii sp. nov., isolated from stools sample of the Tibetan antelope in the Qinghai-Tibet plateau, China.</title>
        <authorList>
            <person name="Tian Z."/>
        </authorList>
    </citation>
    <scope>NUCLEOTIDE SEQUENCE [LARGE SCALE GENOMIC DNA]</scope>
    <source>
        <strain evidence="4">Z15</strain>
    </source>
</reference>
<evidence type="ECO:0000313" key="3">
    <source>
        <dbReference type="EMBL" id="RFU53584.1"/>
    </source>
</evidence>